<dbReference type="InterPro" id="IPR046342">
    <property type="entry name" value="CBS_dom_sf"/>
</dbReference>
<feature type="domain" description="CBS" evidence="3">
    <location>
        <begin position="76"/>
        <end position="131"/>
    </location>
</feature>
<keyword evidence="5" id="KW-1185">Reference proteome</keyword>
<evidence type="ECO:0000256" key="1">
    <source>
        <dbReference type="ARBA" id="ARBA00023122"/>
    </source>
</evidence>
<reference evidence="4 5" key="1">
    <citation type="submission" date="2021-08" db="EMBL/GenBank/DDBJ databases">
        <title>Nocardioides bacterium WL0053 sp. nov., isolated from the sediment.</title>
        <authorList>
            <person name="Wang L."/>
            <person name="Zhang D."/>
            <person name="Zhang A."/>
        </authorList>
    </citation>
    <scope>NUCLEOTIDE SEQUENCE [LARGE SCALE GENOMIC DNA]</scope>
    <source>
        <strain evidence="4 5">WL0053</strain>
    </source>
</reference>
<dbReference type="CDD" id="cd04623">
    <property type="entry name" value="CBS_pair_bac_euk"/>
    <property type="match status" value="1"/>
</dbReference>
<dbReference type="PROSITE" id="PS51371">
    <property type="entry name" value="CBS"/>
    <property type="match status" value="2"/>
</dbReference>
<dbReference type="InterPro" id="IPR051257">
    <property type="entry name" value="Diverse_CBS-Domain"/>
</dbReference>
<sequence length="145" mass="16137">MRIHQVLAAKAIKDVLTITPDATVRELLRMLTEHNVGALVVSADGTSVDGIVSERDVVRNLHDHEALLDATVSTIMTAEVRTCDRDDAVNDLMLVMTEHRVRHLPVVEDGRLTGIISIGDVVKSRMSELEFERDQLDKYVHTAQT</sequence>
<evidence type="ECO:0000313" key="4">
    <source>
        <dbReference type="EMBL" id="MBY9075583.1"/>
    </source>
</evidence>
<dbReference type="Proteomes" id="UP000754710">
    <property type="component" value="Unassembled WGS sequence"/>
</dbReference>
<dbReference type="EMBL" id="JAIEZQ010000002">
    <property type="protein sequence ID" value="MBY9075583.1"/>
    <property type="molecule type" value="Genomic_DNA"/>
</dbReference>
<dbReference type="RefSeq" id="WP_221025314.1">
    <property type="nucleotide sequence ID" value="NZ_JAIEZQ010000002.1"/>
</dbReference>
<dbReference type="InterPro" id="IPR044725">
    <property type="entry name" value="CBSX3_CBS_dom"/>
</dbReference>
<comment type="caution">
    <text evidence="4">The sequence shown here is derived from an EMBL/GenBank/DDBJ whole genome shotgun (WGS) entry which is preliminary data.</text>
</comment>
<dbReference type="Pfam" id="PF00571">
    <property type="entry name" value="CBS"/>
    <property type="match status" value="2"/>
</dbReference>
<proteinExistence type="predicted"/>
<evidence type="ECO:0000259" key="3">
    <source>
        <dbReference type="PROSITE" id="PS51371"/>
    </source>
</evidence>
<dbReference type="SMART" id="SM00116">
    <property type="entry name" value="CBS"/>
    <property type="match status" value="2"/>
</dbReference>
<feature type="domain" description="CBS" evidence="3">
    <location>
        <begin position="11"/>
        <end position="67"/>
    </location>
</feature>
<dbReference type="SUPFAM" id="SSF54631">
    <property type="entry name" value="CBS-domain pair"/>
    <property type="match status" value="1"/>
</dbReference>
<dbReference type="Gene3D" id="3.10.580.10">
    <property type="entry name" value="CBS-domain"/>
    <property type="match status" value="1"/>
</dbReference>
<dbReference type="PANTHER" id="PTHR43080">
    <property type="entry name" value="CBS DOMAIN-CONTAINING PROTEIN CBSX3, MITOCHONDRIAL"/>
    <property type="match status" value="1"/>
</dbReference>
<accession>A0ABS7RKL5</accession>
<keyword evidence="1 2" id="KW-0129">CBS domain</keyword>
<protein>
    <submittedName>
        <fullName evidence="4">CBS domain-containing protein</fullName>
    </submittedName>
</protein>
<dbReference type="PANTHER" id="PTHR43080:SF2">
    <property type="entry name" value="CBS DOMAIN-CONTAINING PROTEIN"/>
    <property type="match status" value="1"/>
</dbReference>
<dbReference type="InterPro" id="IPR000644">
    <property type="entry name" value="CBS_dom"/>
</dbReference>
<gene>
    <name evidence="4" type="ORF">K1X13_12190</name>
</gene>
<name>A0ABS7RKL5_9ACTN</name>
<organism evidence="4 5">
    <name type="scientific">Nocardioides jiangsuensis</name>
    <dbReference type="NCBI Taxonomy" id="2866161"/>
    <lineage>
        <taxon>Bacteria</taxon>
        <taxon>Bacillati</taxon>
        <taxon>Actinomycetota</taxon>
        <taxon>Actinomycetes</taxon>
        <taxon>Propionibacteriales</taxon>
        <taxon>Nocardioidaceae</taxon>
        <taxon>Nocardioides</taxon>
    </lineage>
</organism>
<evidence type="ECO:0000256" key="2">
    <source>
        <dbReference type="PROSITE-ProRule" id="PRU00703"/>
    </source>
</evidence>
<evidence type="ECO:0000313" key="5">
    <source>
        <dbReference type="Proteomes" id="UP000754710"/>
    </source>
</evidence>